<name>A0A1W2G5L2_REIFA</name>
<dbReference type="STRING" id="692418.SAMN04488029_0295"/>
<proteinExistence type="predicted"/>
<evidence type="ECO:0000313" key="2">
    <source>
        <dbReference type="Proteomes" id="UP000192472"/>
    </source>
</evidence>
<accession>A0A1W2G5L2</accession>
<sequence>MKILVILIVVSLVIALVFLALFVWSVKSDQYEDTDSPAMRIFYDDKPRPSNVKDNQ</sequence>
<dbReference type="InterPro" id="IPR004714">
    <property type="entry name" value="Cyt_oxidase_maturation_cbb3"/>
</dbReference>
<dbReference type="Pfam" id="PF03597">
    <property type="entry name" value="FixS"/>
    <property type="match status" value="1"/>
</dbReference>
<organism evidence="1 2">
    <name type="scientific">Reichenbachiella faecimaris</name>
    <dbReference type="NCBI Taxonomy" id="692418"/>
    <lineage>
        <taxon>Bacteria</taxon>
        <taxon>Pseudomonadati</taxon>
        <taxon>Bacteroidota</taxon>
        <taxon>Cytophagia</taxon>
        <taxon>Cytophagales</taxon>
        <taxon>Reichenbachiellaceae</taxon>
        <taxon>Reichenbachiella</taxon>
    </lineage>
</organism>
<keyword evidence="2" id="KW-1185">Reference proteome</keyword>
<dbReference type="Proteomes" id="UP000192472">
    <property type="component" value="Unassembled WGS sequence"/>
</dbReference>
<dbReference type="RefSeq" id="WP_084370644.1">
    <property type="nucleotide sequence ID" value="NZ_FWYF01000001.1"/>
</dbReference>
<dbReference type="EMBL" id="FWYF01000001">
    <property type="protein sequence ID" value="SMD31957.1"/>
    <property type="molecule type" value="Genomic_DNA"/>
</dbReference>
<reference evidence="1 2" key="1">
    <citation type="submission" date="2017-04" db="EMBL/GenBank/DDBJ databases">
        <authorList>
            <person name="Afonso C.L."/>
            <person name="Miller P.J."/>
            <person name="Scott M.A."/>
            <person name="Spackman E."/>
            <person name="Goraichik I."/>
            <person name="Dimitrov K.M."/>
            <person name="Suarez D.L."/>
            <person name="Swayne D.E."/>
        </authorList>
    </citation>
    <scope>NUCLEOTIDE SEQUENCE [LARGE SCALE GENOMIC DNA]</scope>
    <source>
        <strain evidence="1 2">DSM 26133</strain>
    </source>
</reference>
<evidence type="ECO:0000313" key="1">
    <source>
        <dbReference type="EMBL" id="SMD31957.1"/>
    </source>
</evidence>
<protein>
    <submittedName>
        <fullName evidence="1">Cytochrome oxidase maturation protein, cbb3-type</fullName>
    </submittedName>
</protein>
<dbReference type="PANTHER" id="PTHR41532">
    <property type="entry name" value="FIXS PROTEIN"/>
    <property type="match status" value="1"/>
</dbReference>
<dbReference type="NCBIfam" id="TIGR00847">
    <property type="entry name" value="ccoS"/>
    <property type="match status" value="1"/>
</dbReference>
<dbReference type="OrthoDB" id="9802763at2"/>
<dbReference type="AlphaFoldDB" id="A0A1W2G5L2"/>
<gene>
    <name evidence="1" type="ORF">SAMN04488029_0295</name>
</gene>
<dbReference type="PANTHER" id="PTHR41532:SF1">
    <property type="entry name" value="FIXS PROTEIN"/>
    <property type="match status" value="1"/>
</dbReference>